<dbReference type="EMBL" id="CP034413">
    <property type="protein sequence ID" value="QCI58639.1"/>
    <property type="molecule type" value="Genomic_DNA"/>
</dbReference>
<dbReference type="KEGG" id="obj:EIO64_04905"/>
<organism evidence="1 2">
    <name type="scientific">Dysosmobacter welbionis</name>
    <dbReference type="NCBI Taxonomy" id="2093857"/>
    <lineage>
        <taxon>Bacteria</taxon>
        <taxon>Bacillati</taxon>
        <taxon>Bacillota</taxon>
        <taxon>Clostridia</taxon>
        <taxon>Eubacteriales</taxon>
        <taxon>Oscillospiraceae</taxon>
        <taxon>Dysosmobacter</taxon>
    </lineage>
</organism>
<evidence type="ECO:0008006" key="3">
    <source>
        <dbReference type="Google" id="ProtNLM"/>
    </source>
</evidence>
<evidence type="ECO:0000313" key="1">
    <source>
        <dbReference type="EMBL" id="QCI58639.1"/>
    </source>
</evidence>
<dbReference type="AlphaFoldDB" id="A0A4D7AIG3"/>
<gene>
    <name evidence="1" type="ORF">EIO64_04905</name>
</gene>
<accession>A0A4D7AIG3</accession>
<dbReference type="InterPro" id="IPR053842">
    <property type="entry name" value="NikA-like"/>
</dbReference>
<evidence type="ECO:0000313" key="2">
    <source>
        <dbReference type="Proteomes" id="UP000298642"/>
    </source>
</evidence>
<keyword evidence="2" id="KW-1185">Reference proteome</keyword>
<reference evidence="2" key="1">
    <citation type="submission" date="2018-12" db="EMBL/GenBank/DDBJ databases">
        <title>Dusodibacter welbiota gen. nov., sp. nov., isolated from human faeces and emended description of the Oscillibacter genus.</title>
        <authorList>
            <person name="Le Roy T."/>
            <person name="Van der Smissen P."/>
            <person name="Delzenne N."/>
            <person name="Muccioli G."/>
            <person name="Collet J.F."/>
            <person name="Cani P.D."/>
        </authorList>
    </citation>
    <scope>NUCLEOTIDE SEQUENCE [LARGE SCALE GENOMIC DNA]</scope>
    <source>
        <strain evidence="2">J115</strain>
    </source>
</reference>
<dbReference type="Proteomes" id="UP000298642">
    <property type="component" value="Chromosome"/>
</dbReference>
<dbReference type="RefSeq" id="WP_136890928.1">
    <property type="nucleotide sequence ID" value="NZ_CP034413.3"/>
</dbReference>
<sequence length="105" mass="12087">MRSRTNQIIIRLSDEELADLNEKVSRVRGSRERFIRQCISGAAIREAPSVDVPKLIYEVRRVGASLNRILIIANAKGLLEVPELRRAMERNRELEVRIVDAYTKD</sequence>
<dbReference type="Pfam" id="PF21983">
    <property type="entry name" value="NikA-like"/>
    <property type="match status" value="1"/>
</dbReference>
<protein>
    <recommendedName>
        <fullName evidence="3">Ribbon-helix-helix protein, CopG family</fullName>
    </recommendedName>
</protein>
<name>A0A4D7AIG3_9FIRM</name>
<proteinExistence type="predicted"/>